<dbReference type="VEuPathDB" id="FungiDB:BD410DRAFT_713240"/>
<feature type="compositionally biased region" description="Polar residues" evidence="1">
    <location>
        <begin position="1"/>
        <end position="16"/>
    </location>
</feature>
<dbReference type="EMBL" id="ML170158">
    <property type="protein sequence ID" value="TDL28268.1"/>
    <property type="molecule type" value="Genomic_DNA"/>
</dbReference>
<feature type="region of interest" description="Disordered" evidence="1">
    <location>
        <begin position="117"/>
        <end position="185"/>
    </location>
</feature>
<reference evidence="4 5" key="1">
    <citation type="submission" date="2018-06" db="EMBL/GenBank/DDBJ databases">
        <title>A transcriptomic atlas of mushroom development highlights an independent origin of complex multicellularity.</title>
        <authorList>
            <consortium name="DOE Joint Genome Institute"/>
            <person name="Krizsan K."/>
            <person name="Almasi E."/>
            <person name="Merenyi Z."/>
            <person name="Sahu N."/>
            <person name="Viragh M."/>
            <person name="Koszo T."/>
            <person name="Mondo S."/>
            <person name="Kiss B."/>
            <person name="Balint B."/>
            <person name="Kues U."/>
            <person name="Barry K."/>
            <person name="Hegedus J.C."/>
            <person name="Henrissat B."/>
            <person name="Johnson J."/>
            <person name="Lipzen A."/>
            <person name="Ohm R."/>
            <person name="Nagy I."/>
            <person name="Pangilinan J."/>
            <person name="Yan J."/>
            <person name="Xiong Y."/>
            <person name="Grigoriev I.V."/>
            <person name="Hibbett D.S."/>
            <person name="Nagy L.G."/>
        </authorList>
    </citation>
    <scope>NUCLEOTIDE SEQUENCE [LARGE SCALE GENOMIC DNA]</scope>
    <source>
        <strain evidence="4 5">SZMC22713</strain>
    </source>
</reference>
<dbReference type="PROSITE" id="PS51293">
    <property type="entry name" value="SANT"/>
    <property type="match status" value="1"/>
</dbReference>
<dbReference type="InterPro" id="IPR009057">
    <property type="entry name" value="Homeodomain-like_sf"/>
</dbReference>
<dbReference type="InterPro" id="IPR039467">
    <property type="entry name" value="TFIIIB_B''_Myb"/>
</dbReference>
<evidence type="ECO:0000313" key="4">
    <source>
        <dbReference type="EMBL" id="TDL28268.1"/>
    </source>
</evidence>
<feature type="compositionally biased region" description="Basic and acidic residues" evidence="1">
    <location>
        <begin position="335"/>
        <end position="344"/>
    </location>
</feature>
<dbReference type="GO" id="GO:0070898">
    <property type="term" value="P:RNA polymerase III preinitiation complex assembly"/>
    <property type="evidence" value="ECO:0007669"/>
    <property type="project" value="TreeGrafter"/>
</dbReference>
<accession>A0A4Y7QM00</accession>
<feature type="domain" description="SANT" evidence="3">
    <location>
        <begin position="250"/>
        <end position="301"/>
    </location>
</feature>
<evidence type="ECO:0000256" key="1">
    <source>
        <dbReference type="SAM" id="MobiDB-lite"/>
    </source>
</evidence>
<dbReference type="Proteomes" id="UP000294933">
    <property type="component" value="Unassembled WGS sequence"/>
</dbReference>
<feature type="domain" description="Myb-like" evidence="2">
    <location>
        <begin position="247"/>
        <end position="294"/>
    </location>
</feature>
<evidence type="ECO:0000259" key="3">
    <source>
        <dbReference type="PROSITE" id="PS51293"/>
    </source>
</evidence>
<feature type="compositionally biased region" description="Basic residues" evidence="1">
    <location>
        <begin position="30"/>
        <end position="49"/>
    </location>
</feature>
<dbReference type="Gene3D" id="1.10.10.60">
    <property type="entry name" value="Homeodomain-like"/>
    <property type="match status" value="1"/>
</dbReference>
<dbReference type="AlphaFoldDB" id="A0A4Y7QM00"/>
<feature type="compositionally biased region" description="Polar residues" evidence="1">
    <location>
        <begin position="129"/>
        <end position="145"/>
    </location>
</feature>
<dbReference type="GO" id="GO:0000126">
    <property type="term" value="C:transcription factor TFIIIB complex"/>
    <property type="evidence" value="ECO:0007669"/>
    <property type="project" value="TreeGrafter"/>
</dbReference>
<sequence>MNSPLTQRTRSRSLNAENGDVDAEGEVHKPRSKRRRRSISKSSVSRRSRAPSIPLFDPTADPGDELDPTVITMANICDDTGHGRISTKAVEIQRNHSSWKASNREKRARMRDLTEGKKYGRTGDDCGAMSSTLNANVPTGPSEQMGTGGEAVAGPSSVMLESTEVSSSRHASEAAGEDNTGNGFNYSAPLSTNRFNVQVRIGPNGETIIDEETLYVDRANDPDLANEEYTHIEESDQTKFVNSQSYSRKQRGARWSAPETELFYDALSQFGENYELISYVLPGRDRKSCKNKFKAEDKKNPNRITYCLNNRVPYDIQTLSRMTGRDFSGPTPEIRVPEPRRFGDDVPSTENSQPAKEDTSPAAPAKKKGRTPRVNDEGVEVLGDIDTFGKDGEDLPAGQSTLQ</sequence>
<dbReference type="InterPro" id="IPR017884">
    <property type="entry name" value="SANT_dom"/>
</dbReference>
<dbReference type="STRING" id="50990.A0A4Y7QM00"/>
<organism evidence="4 5">
    <name type="scientific">Rickenella mellea</name>
    <dbReference type="NCBI Taxonomy" id="50990"/>
    <lineage>
        <taxon>Eukaryota</taxon>
        <taxon>Fungi</taxon>
        <taxon>Dikarya</taxon>
        <taxon>Basidiomycota</taxon>
        <taxon>Agaricomycotina</taxon>
        <taxon>Agaricomycetes</taxon>
        <taxon>Hymenochaetales</taxon>
        <taxon>Rickenellaceae</taxon>
        <taxon>Rickenella</taxon>
    </lineage>
</organism>
<feature type="region of interest" description="Disordered" evidence="1">
    <location>
        <begin position="1"/>
        <end position="67"/>
    </location>
</feature>
<dbReference type="SMART" id="SM00717">
    <property type="entry name" value="SANT"/>
    <property type="match status" value="1"/>
</dbReference>
<dbReference type="Pfam" id="PF15963">
    <property type="entry name" value="Myb_DNA-bind_7"/>
    <property type="match status" value="1"/>
</dbReference>
<dbReference type="PROSITE" id="PS50090">
    <property type="entry name" value="MYB_LIKE"/>
    <property type="match status" value="1"/>
</dbReference>
<dbReference type="PANTHER" id="PTHR22929">
    <property type="entry name" value="RNA POLYMERASE III TRANSCRIPTION INITIATION FACTOR B"/>
    <property type="match status" value="1"/>
</dbReference>
<feature type="region of interest" description="Disordered" evidence="1">
    <location>
        <begin position="322"/>
        <end position="403"/>
    </location>
</feature>
<dbReference type="SUPFAM" id="SSF46689">
    <property type="entry name" value="Homeodomain-like"/>
    <property type="match status" value="1"/>
</dbReference>
<name>A0A4Y7QM00_9AGAM</name>
<gene>
    <name evidence="4" type="ORF">BD410DRAFT_713240</name>
</gene>
<evidence type="ECO:0000313" key="5">
    <source>
        <dbReference type="Proteomes" id="UP000294933"/>
    </source>
</evidence>
<keyword evidence="5" id="KW-1185">Reference proteome</keyword>
<dbReference type="InterPro" id="IPR001005">
    <property type="entry name" value="SANT/Myb"/>
</dbReference>
<feature type="compositionally biased region" description="Polar residues" evidence="1">
    <location>
        <begin position="159"/>
        <end position="169"/>
    </location>
</feature>
<dbReference type="PANTHER" id="PTHR22929:SF0">
    <property type="entry name" value="TRANSCRIPTION FACTOR TFIIIB COMPONENT B'' HOMOLOG"/>
    <property type="match status" value="1"/>
</dbReference>
<dbReference type="OrthoDB" id="272624at2759"/>
<dbReference type="GO" id="GO:0001156">
    <property type="term" value="F:TFIIIC-class transcription factor complex binding"/>
    <property type="evidence" value="ECO:0007669"/>
    <property type="project" value="TreeGrafter"/>
</dbReference>
<protein>
    <submittedName>
        <fullName evidence="4">Uncharacterized protein</fullName>
    </submittedName>
</protein>
<proteinExistence type="predicted"/>
<evidence type="ECO:0000259" key="2">
    <source>
        <dbReference type="PROSITE" id="PS50090"/>
    </source>
</evidence>
<dbReference type="CDD" id="cd00167">
    <property type="entry name" value="SANT"/>
    <property type="match status" value="1"/>
</dbReference>